<accession>A0ABR4FGI5</accession>
<protein>
    <submittedName>
        <fullName evidence="2">Uncharacterized protein</fullName>
    </submittedName>
</protein>
<gene>
    <name evidence="2" type="ORF">BJX66DRAFT_345914</name>
</gene>
<organism evidence="2 3">
    <name type="scientific">Aspergillus keveii</name>
    <dbReference type="NCBI Taxonomy" id="714993"/>
    <lineage>
        <taxon>Eukaryota</taxon>
        <taxon>Fungi</taxon>
        <taxon>Dikarya</taxon>
        <taxon>Ascomycota</taxon>
        <taxon>Pezizomycotina</taxon>
        <taxon>Eurotiomycetes</taxon>
        <taxon>Eurotiomycetidae</taxon>
        <taxon>Eurotiales</taxon>
        <taxon>Aspergillaceae</taxon>
        <taxon>Aspergillus</taxon>
        <taxon>Aspergillus subgen. Nidulantes</taxon>
    </lineage>
</organism>
<keyword evidence="1" id="KW-0812">Transmembrane</keyword>
<evidence type="ECO:0000313" key="2">
    <source>
        <dbReference type="EMBL" id="KAL2782362.1"/>
    </source>
</evidence>
<evidence type="ECO:0000256" key="1">
    <source>
        <dbReference type="SAM" id="Phobius"/>
    </source>
</evidence>
<evidence type="ECO:0000313" key="3">
    <source>
        <dbReference type="Proteomes" id="UP001610563"/>
    </source>
</evidence>
<keyword evidence="1" id="KW-1133">Transmembrane helix</keyword>
<dbReference type="EMBL" id="JBFTWV010000491">
    <property type="protein sequence ID" value="KAL2782362.1"/>
    <property type="molecule type" value="Genomic_DNA"/>
</dbReference>
<dbReference type="Proteomes" id="UP001610563">
    <property type="component" value="Unassembled WGS sequence"/>
</dbReference>
<sequence>MGYNYWSDDEQTPSFKDLRLSMRGLRELIARQVSRAQAELDSGHRVRAGSAGGARPAWDTFYGDSGFLGAMIQIVLAALATSVTQFGLEVHAKPSILRLSRSYLDGTIFNTTLQNLHLSLSVPVTHD</sequence>
<feature type="transmembrane region" description="Helical" evidence="1">
    <location>
        <begin position="67"/>
        <end position="88"/>
    </location>
</feature>
<proteinExistence type="predicted"/>
<name>A0ABR4FGI5_9EURO</name>
<comment type="caution">
    <text evidence="2">The sequence shown here is derived from an EMBL/GenBank/DDBJ whole genome shotgun (WGS) entry which is preliminary data.</text>
</comment>
<keyword evidence="1" id="KW-0472">Membrane</keyword>
<reference evidence="2 3" key="1">
    <citation type="submission" date="2024-07" db="EMBL/GenBank/DDBJ databases">
        <title>Section-level genome sequencing and comparative genomics of Aspergillus sections Usti and Cavernicolus.</title>
        <authorList>
            <consortium name="Lawrence Berkeley National Laboratory"/>
            <person name="Nybo J.L."/>
            <person name="Vesth T.C."/>
            <person name="Theobald S."/>
            <person name="Frisvad J.C."/>
            <person name="Larsen T.O."/>
            <person name="Kjaerboelling I."/>
            <person name="Rothschild-Mancinelli K."/>
            <person name="Lyhne E.K."/>
            <person name="Kogle M.E."/>
            <person name="Barry K."/>
            <person name="Clum A."/>
            <person name="Na H."/>
            <person name="Ledsgaard L."/>
            <person name="Lin J."/>
            <person name="Lipzen A."/>
            <person name="Kuo A."/>
            <person name="Riley R."/>
            <person name="Mondo S."/>
            <person name="Labutti K."/>
            <person name="Haridas S."/>
            <person name="Pangalinan J."/>
            <person name="Salamov A.A."/>
            <person name="Simmons B.A."/>
            <person name="Magnuson J.K."/>
            <person name="Chen J."/>
            <person name="Drula E."/>
            <person name="Henrissat B."/>
            <person name="Wiebenga A."/>
            <person name="Lubbers R.J."/>
            <person name="Gomes A.C."/>
            <person name="Makela M.R."/>
            <person name="Stajich J."/>
            <person name="Grigoriev I.V."/>
            <person name="Mortensen U.H."/>
            <person name="De Vries R.P."/>
            <person name="Baker S.E."/>
            <person name="Andersen M.R."/>
        </authorList>
    </citation>
    <scope>NUCLEOTIDE SEQUENCE [LARGE SCALE GENOMIC DNA]</scope>
    <source>
        <strain evidence="2 3">CBS 209.92</strain>
    </source>
</reference>
<keyword evidence="3" id="KW-1185">Reference proteome</keyword>